<evidence type="ECO:0000313" key="1">
    <source>
        <dbReference type="EMBL" id="KIJ06815.1"/>
    </source>
</evidence>
<name>A0A0C9SVT8_PAXIN</name>
<sequence length="122" mass="13703">DDVVSQHRDALSFYVPGQPQWVNWKCSLAIALAMRFERQGRKQDLEEAILSYRQMLIWTGRGRANHCGALNNIANALSTRFEQGGDRKDLEEAIQHHRDALVLTPPGHPDRGSSLNNIATAL</sequence>
<accession>A0A0C9SVT8</accession>
<reference evidence="1 2" key="1">
    <citation type="submission" date="2014-06" db="EMBL/GenBank/DDBJ databases">
        <authorList>
            <consortium name="DOE Joint Genome Institute"/>
            <person name="Kuo A."/>
            <person name="Kohler A."/>
            <person name="Nagy L.G."/>
            <person name="Floudas D."/>
            <person name="Copeland A."/>
            <person name="Barry K.W."/>
            <person name="Cichocki N."/>
            <person name="Veneault-Fourrey C."/>
            <person name="LaButti K."/>
            <person name="Lindquist E.A."/>
            <person name="Lipzen A."/>
            <person name="Lundell T."/>
            <person name="Morin E."/>
            <person name="Murat C."/>
            <person name="Sun H."/>
            <person name="Tunlid A."/>
            <person name="Henrissat B."/>
            <person name="Grigoriev I.V."/>
            <person name="Hibbett D.S."/>
            <person name="Martin F."/>
            <person name="Nordberg H.P."/>
            <person name="Cantor M.N."/>
            <person name="Hua S.X."/>
        </authorList>
    </citation>
    <scope>NUCLEOTIDE SEQUENCE [LARGE SCALE GENOMIC DNA]</scope>
    <source>
        <strain evidence="1 2">ATCC 200175</strain>
    </source>
</reference>
<dbReference type="Proteomes" id="UP000053647">
    <property type="component" value="Unassembled WGS sequence"/>
</dbReference>
<organism evidence="1 2">
    <name type="scientific">Paxillus involutus ATCC 200175</name>
    <dbReference type="NCBI Taxonomy" id="664439"/>
    <lineage>
        <taxon>Eukaryota</taxon>
        <taxon>Fungi</taxon>
        <taxon>Dikarya</taxon>
        <taxon>Basidiomycota</taxon>
        <taxon>Agaricomycotina</taxon>
        <taxon>Agaricomycetes</taxon>
        <taxon>Agaricomycetidae</taxon>
        <taxon>Boletales</taxon>
        <taxon>Paxilineae</taxon>
        <taxon>Paxillaceae</taxon>
        <taxon>Paxillus</taxon>
    </lineage>
</organism>
<dbReference type="EMBL" id="KN820145">
    <property type="protein sequence ID" value="KIJ06815.1"/>
    <property type="molecule type" value="Genomic_DNA"/>
</dbReference>
<gene>
    <name evidence="1" type="ORF">PAXINDRAFT_55280</name>
</gene>
<reference evidence="2" key="2">
    <citation type="submission" date="2015-01" db="EMBL/GenBank/DDBJ databases">
        <title>Evolutionary Origins and Diversification of the Mycorrhizal Mutualists.</title>
        <authorList>
            <consortium name="DOE Joint Genome Institute"/>
            <consortium name="Mycorrhizal Genomics Consortium"/>
            <person name="Kohler A."/>
            <person name="Kuo A."/>
            <person name="Nagy L.G."/>
            <person name="Floudas D."/>
            <person name="Copeland A."/>
            <person name="Barry K.W."/>
            <person name="Cichocki N."/>
            <person name="Veneault-Fourrey C."/>
            <person name="LaButti K."/>
            <person name="Lindquist E.A."/>
            <person name="Lipzen A."/>
            <person name="Lundell T."/>
            <person name="Morin E."/>
            <person name="Murat C."/>
            <person name="Riley R."/>
            <person name="Ohm R."/>
            <person name="Sun H."/>
            <person name="Tunlid A."/>
            <person name="Henrissat B."/>
            <person name="Grigoriev I.V."/>
            <person name="Hibbett D.S."/>
            <person name="Martin F."/>
        </authorList>
    </citation>
    <scope>NUCLEOTIDE SEQUENCE [LARGE SCALE GENOMIC DNA]</scope>
    <source>
        <strain evidence="2">ATCC 200175</strain>
    </source>
</reference>
<feature type="non-terminal residue" evidence="1">
    <location>
        <position position="1"/>
    </location>
</feature>
<dbReference type="Gene3D" id="1.25.40.10">
    <property type="entry name" value="Tetratricopeptide repeat domain"/>
    <property type="match status" value="1"/>
</dbReference>
<evidence type="ECO:0000313" key="2">
    <source>
        <dbReference type="Proteomes" id="UP000053647"/>
    </source>
</evidence>
<protein>
    <recommendedName>
        <fullName evidence="3">TPR-like protein</fullName>
    </recommendedName>
</protein>
<dbReference type="HOGENOM" id="CLU_001305_4_0_1"/>
<evidence type="ECO:0008006" key="3">
    <source>
        <dbReference type="Google" id="ProtNLM"/>
    </source>
</evidence>
<proteinExistence type="predicted"/>
<dbReference type="Pfam" id="PF13374">
    <property type="entry name" value="TPR_10"/>
    <property type="match status" value="1"/>
</dbReference>
<keyword evidence="2" id="KW-1185">Reference proteome</keyword>
<dbReference type="InterPro" id="IPR011990">
    <property type="entry name" value="TPR-like_helical_dom_sf"/>
</dbReference>
<feature type="non-terminal residue" evidence="1">
    <location>
        <position position="122"/>
    </location>
</feature>
<dbReference type="OrthoDB" id="2690695at2759"/>
<dbReference type="SUPFAM" id="SSF81901">
    <property type="entry name" value="HCP-like"/>
    <property type="match status" value="1"/>
</dbReference>
<dbReference type="AlphaFoldDB" id="A0A0C9SVT8"/>